<evidence type="ECO:0000256" key="3">
    <source>
        <dbReference type="ARBA" id="ARBA00023163"/>
    </source>
</evidence>
<keyword evidence="7" id="KW-1185">Reference proteome</keyword>
<evidence type="ECO:0000313" key="7">
    <source>
        <dbReference type="Proteomes" id="UP000019464"/>
    </source>
</evidence>
<reference evidence="7" key="1">
    <citation type="submission" date="2012-11" db="EMBL/GenBank/DDBJ databases">
        <authorList>
            <person name="Singh A."/>
            <person name="Pinnaka A.K."/>
            <person name="Vaidya B."/>
        </authorList>
    </citation>
    <scope>NUCLEOTIDE SEQUENCE [LARGE SCALE GENOMIC DNA]</scope>
    <source>
        <strain evidence="7">AK23</strain>
    </source>
</reference>
<dbReference type="InterPro" id="IPR036271">
    <property type="entry name" value="Tet_transcr_reg_TetR-rel_C_sf"/>
</dbReference>
<keyword evidence="1" id="KW-0805">Transcription regulation</keyword>
<protein>
    <submittedName>
        <fullName evidence="6">A-factor-binding protein</fullName>
    </submittedName>
</protein>
<gene>
    <name evidence="6" type="primary">arpA</name>
    <name evidence="6" type="ORF">D791_03112</name>
</gene>
<dbReference type="AlphaFoldDB" id="W9USA1"/>
<dbReference type="Proteomes" id="UP000019464">
    <property type="component" value="Unassembled WGS sequence"/>
</dbReference>
<dbReference type="PANTHER" id="PTHR47506:SF7">
    <property type="entry name" value="TRANSCRIPTIONAL REGULATORY PROTEIN"/>
    <property type="match status" value="1"/>
</dbReference>
<dbReference type="RefSeq" id="WP_036513014.1">
    <property type="nucleotide sequence ID" value="NZ_AONB01000018.1"/>
</dbReference>
<dbReference type="InterPro" id="IPR001647">
    <property type="entry name" value="HTH_TetR"/>
</dbReference>
<feature type="domain" description="HTH tetR-type" evidence="5">
    <location>
        <begin position="9"/>
        <end position="69"/>
    </location>
</feature>
<dbReference type="Pfam" id="PF00440">
    <property type="entry name" value="TetR_N"/>
    <property type="match status" value="1"/>
</dbReference>
<keyword evidence="2 4" id="KW-0238">DNA-binding</keyword>
<dbReference type="SUPFAM" id="SSF48498">
    <property type="entry name" value="Tetracyclin repressor-like, C-terminal domain"/>
    <property type="match status" value="1"/>
</dbReference>
<dbReference type="PROSITE" id="PS50977">
    <property type="entry name" value="HTH_TETR_2"/>
    <property type="match status" value="1"/>
</dbReference>
<dbReference type="OrthoDB" id="9798857at2"/>
<evidence type="ECO:0000313" key="6">
    <source>
        <dbReference type="EMBL" id="EXJ09959.1"/>
    </source>
</evidence>
<feature type="DNA-binding region" description="H-T-H motif" evidence="4">
    <location>
        <begin position="32"/>
        <end position="51"/>
    </location>
</feature>
<evidence type="ECO:0000259" key="5">
    <source>
        <dbReference type="PROSITE" id="PS50977"/>
    </source>
</evidence>
<dbReference type="InterPro" id="IPR009057">
    <property type="entry name" value="Homeodomain-like_sf"/>
</dbReference>
<dbReference type="PANTHER" id="PTHR47506">
    <property type="entry name" value="TRANSCRIPTIONAL REGULATORY PROTEIN"/>
    <property type="match status" value="1"/>
</dbReference>
<name>W9USA1_9GAMM</name>
<comment type="caution">
    <text evidence="6">The sequence shown here is derived from an EMBL/GenBank/DDBJ whole genome shotgun (WGS) entry which is preliminary data.</text>
</comment>
<evidence type="ECO:0000256" key="2">
    <source>
        <dbReference type="ARBA" id="ARBA00023125"/>
    </source>
</evidence>
<sequence length="212" mass="23705">MSYSKAHKSQSKERILASATELFCRYGFEKVSIGKIMKLARMTHGAFYAHFESKEALFNASILETFKRSRVARLAKGPFAVRHLTSLITDYLNLLAVKEQSTPGPETLLFNEIGSERIEIRKLYEQAYQHMKSVLEKRITALARLNKLPFAADQNTISEKSRAIIASMIGAVSIARSITDEQEQQQILLAGQNQILAILGVETADADWVIGS</sequence>
<evidence type="ECO:0000256" key="4">
    <source>
        <dbReference type="PROSITE-ProRule" id="PRU00335"/>
    </source>
</evidence>
<dbReference type="STRING" id="1229521.D791_03112"/>
<dbReference type="Gene3D" id="1.10.10.60">
    <property type="entry name" value="Homeodomain-like"/>
    <property type="match status" value="1"/>
</dbReference>
<reference evidence="6 7" key="2">
    <citation type="journal article" date="2015" name="Syst. Appl. Microbiol.">
        <title>Nitrincola nitratireducens sp. nov. isolated from a haloalkaline crater lake.</title>
        <authorList>
            <person name="Singh A."/>
            <person name="Vaidya B."/>
            <person name="Tanuku N.R."/>
            <person name="Pinnaka A.K."/>
        </authorList>
    </citation>
    <scope>NUCLEOTIDE SEQUENCE [LARGE SCALE GENOMIC DNA]</scope>
    <source>
        <strain evidence="6 7">AK23</strain>
    </source>
</reference>
<proteinExistence type="predicted"/>
<evidence type="ECO:0000256" key="1">
    <source>
        <dbReference type="ARBA" id="ARBA00023015"/>
    </source>
</evidence>
<dbReference type="PRINTS" id="PR00455">
    <property type="entry name" value="HTHTETR"/>
</dbReference>
<keyword evidence="3" id="KW-0804">Transcription</keyword>
<accession>W9USA1</accession>
<dbReference type="SUPFAM" id="SSF46689">
    <property type="entry name" value="Homeodomain-like"/>
    <property type="match status" value="1"/>
</dbReference>
<dbReference type="EMBL" id="AONB01000018">
    <property type="protein sequence ID" value="EXJ09959.1"/>
    <property type="molecule type" value="Genomic_DNA"/>
</dbReference>
<organism evidence="6 7">
    <name type="scientific">Nitrincola nitratireducens</name>
    <dbReference type="NCBI Taxonomy" id="1229521"/>
    <lineage>
        <taxon>Bacteria</taxon>
        <taxon>Pseudomonadati</taxon>
        <taxon>Pseudomonadota</taxon>
        <taxon>Gammaproteobacteria</taxon>
        <taxon>Oceanospirillales</taxon>
        <taxon>Oceanospirillaceae</taxon>
        <taxon>Nitrincola</taxon>
    </lineage>
</organism>
<dbReference type="PATRIC" id="fig|1229521.3.peg.3142"/>
<dbReference type="GO" id="GO:0003677">
    <property type="term" value="F:DNA binding"/>
    <property type="evidence" value="ECO:0007669"/>
    <property type="project" value="UniProtKB-UniRule"/>
</dbReference>
<dbReference type="Gene3D" id="1.10.357.10">
    <property type="entry name" value="Tetracycline Repressor, domain 2"/>
    <property type="match status" value="1"/>
</dbReference>